<evidence type="ECO:0000256" key="5">
    <source>
        <dbReference type="SAM" id="MobiDB-lite"/>
    </source>
</evidence>
<feature type="compositionally biased region" description="Polar residues" evidence="5">
    <location>
        <begin position="84"/>
        <end position="100"/>
    </location>
</feature>
<organism evidence="7 8">
    <name type="scientific">Linderina pennispora</name>
    <dbReference type="NCBI Taxonomy" id="61395"/>
    <lineage>
        <taxon>Eukaryota</taxon>
        <taxon>Fungi</taxon>
        <taxon>Fungi incertae sedis</taxon>
        <taxon>Zoopagomycota</taxon>
        <taxon>Kickxellomycotina</taxon>
        <taxon>Kickxellomycetes</taxon>
        <taxon>Kickxellales</taxon>
        <taxon>Kickxellaceae</taxon>
        <taxon>Linderina</taxon>
    </lineage>
</organism>
<sequence>MAGMVAAVQPQTEGSSASMHPHTVAQHQCARQKTAEQVMPDTGRIHQTSTQAASGQQQQRSRSSSRATEADQQQAVASRKTGLHLQQATTRRPDSRQPTAQRRERRYQNGHSHLDRQQPNTSHRVTAQLGAKIDPRMLGGSEMDSASAHYAGQMRRSMQRLVSSTTQFDRMTNGSLALLSDIARMYVLRIGEACKARADLAGRTQPNLLDMADATAQDLGVDWIQVPGVGRKPGRTMLAQPSRHRLRHGKYAETGDEAFQREVQSRRGSWDFVSGSEGNDTCTANSRRVSTGDIVGSLHHNTDGDPAVNGLQDDDIDMLLEGFSLECLLLDGGPNHDFDGIIPEHLPALVPISEEDAEEEVADDGVAAVSSLRGDLDELPVESDATAVEALLESAGAEKNRAGSWEGERANGATDHSDGGDSDGDEPEDIASSLLHLTTSSLSVLQSSISNDKALYGFFKPATKVDPSSAPEELLLDFDIPEDELQFEAKADEGAASDGTNGKPLFIHGNGTTHDLLGASEKKWNKARYKLFPDIYNETAARVMDEMADAPLPMRRRNESGVDGQVAGPQAANGSKQEALAVDHDHDTGSVLDMEIDMDMEIDILEGTPDLKGTSQNSMSFDGMDLGNEQTIDMPGILESAKDDENGPGAALEPIDVPLTSGLRGSGAKHWASEWFTAAMASRLSKMTANDVVPYDSLFISDPLASRQRVVDELARAFVDSEGGGHLHETTPLDGFGTNANGQIMPNSSGSVLRWTLHHLMQSKGTSSVDSLYKGRSSLAGGVSGDGVRQYITRLSSLIKASAEEEAELAVNGVLEAAATAAAAAAATGPGGSGPEHVAKMTRTQANLAEQLVGGAEKRIPWTQHRLDIHKIESLVAGREPRPAPRPHLSMAPLPVHSEARLPQHALPSYSEAPLSPRLQADSGLDHDPQEGAVAATDPPMASQPEVKVEDGDYHQAVAHETTTSGGEVVEHHPFYGM</sequence>
<dbReference type="OrthoDB" id="436852at2759"/>
<gene>
    <name evidence="7" type="ORF">DL89DRAFT_255727</name>
</gene>
<protein>
    <recommendedName>
        <fullName evidence="6">Bromodomain associated domain-containing protein</fullName>
    </recommendedName>
</protein>
<feature type="region of interest" description="Disordered" evidence="5">
    <location>
        <begin position="557"/>
        <end position="579"/>
    </location>
</feature>
<feature type="compositionally biased region" description="Polar residues" evidence="5">
    <location>
        <begin position="9"/>
        <end position="18"/>
    </location>
</feature>
<feature type="region of interest" description="Disordered" evidence="5">
    <location>
        <begin position="909"/>
        <end position="946"/>
    </location>
</feature>
<evidence type="ECO:0000256" key="3">
    <source>
        <dbReference type="ARBA" id="ARBA00023163"/>
    </source>
</evidence>
<feature type="region of interest" description="Disordered" evidence="5">
    <location>
        <begin position="396"/>
        <end position="429"/>
    </location>
</feature>
<name>A0A1Y1WEW3_9FUNG</name>
<dbReference type="GeneID" id="63802032"/>
<evidence type="ECO:0000256" key="1">
    <source>
        <dbReference type="ARBA" id="ARBA00004123"/>
    </source>
</evidence>
<dbReference type="Gene3D" id="1.10.20.10">
    <property type="entry name" value="Histone, subunit A"/>
    <property type="match status" value="1"/>
</dbReference>
<keyword evidence="4" id="KW-0539">Nucleus</keyword>
<feature type="domain" description="Bromodomain associated" evidence="6">
    <location>
        <begin position="152"/>
        <end position="225"/>
    </location>
</feature>
<feature type="region of interest" description="Disordered" evidence="5">
    <location>
        <begin position="1"/>
        <end position="124"/>
    </location>
</feature>
<keyword evidence="3" id="KW-0804">Transcription</keyword>
<dbReference type="AlphaFoldDB" id="A0A1Y1WEW3"/>
<dbReference type="SMART" id="SM00576">
    <property type="entry name" value="BTP"/>
    <property type="match status" value="1"/>
</dbReference>
<comment type="subcellular location">
    <subcellularLocation>
        <location evidence="1">Nucleus</location>
    </subcellularLocation>
</comment>
<dbReference type="Pfam" id="PF07524">
    <property type="entry name" value="Bromo_TP"/>
    <property type="match status" value="1"/>
</dbReference>
<dbReference type="GO" id="GO:0046982">
    <property type="term" value="F:protein heterodimerization activity"/>
    <property type="evidence" value="ECO:0007669"/>
    <property type="project" value="InterPro"/>
</dbReference>
<dbReference type="GO" id="GO:0005634">
    <property type="term" value="C:nucleus"/>
    <property type="evidence" value="ECO:0007669"/>
    <property type="project" value="UniProtKB-SubCell"/>
</dbReference>
<dbReference type="RefSeq" id="XP_040745457.1">
    <property type="nucleotide sequence ID" value="XM_040885384.1"/>
</dbReference>
<accession>A0A1Y1WEW3</accession>
<reference evidence="7 8" key="1">
    <citation type="submission" date="2016-07" db="EMBL/GenBank/DDBJ databases">
        <title>Pervasive Adenine N6-methylation of Active Genes in Fungi.</title>
        <authorList>
            <consortium name="DOE Joint Genome Institute"/>
            <person name="Mondo S.J."/>
            <person name="Dannebaum R.O."/>
            <person name="Kuo R.C."/>
            <person name="Labutti K."/>
            <person name="Haridas S."/>
            <person name="Kuo A."/>
            <person name="Salamov A."/>
            <person name="Ahrendt S.R."/>
            <person name="Lipzen A."/>
            <person name="Sullivan W."/>
            <person name="Andreopoulos W.B."/>
            <person name="Clum A."/>
            <person name="Lindquist E."/>
            <person name="Daum C."/>
            <person name="Ramamoorthy G.K."/>
            <person name="Gryganskyi A."/>
            <person name="Culley D."/>
            <person name="Magnuson J.K."/>
            <person name="James T.Y."/>
            <person name="O'Malley M.A."/>
            <person name="Stajich J.E."/>
            <person name="Spatafora J.W."/>
            <person name="Visel A."/>
            <person name="Grigoriev I.V."/>
        </authorList>
    </citation>
    <scope>NUCLEOTIDE SEQUENCE [LARGE SCALE GENOMIC DNA]</scope>
    <source>
        <strain evidence="7 8">ATCC 12442</strain>
    </source>
</reference>
<dbReference type="EMBL" id="MCFD01000003">
    <property type="protein sequence ID" value="ORX72033.1"/>
    <property type="molecule type" value="Genomic_DNA"/>
</dbReference>
<proteinExistence type="predicted"/>
<dbReference type="CDD" id="cd00076">
    <property type="entry name" value="HFD_SF"/>
    <property type="match status" value="1"/>
</dbReference>
<evidence type="ECO:0000313" key="8">
    <source>
        <dbReference type="Proteomes" id="UP000193922"/>
    </source>
</evidence>
<comment type="caution">
    <text evidence="7">The sequence shown here is derived from an EMBL/GenBank/DDBJ whole genome shotgun (WGS) entry which is preliminary data.</text>
</comment>
<dbReference type="InterPro" id="IPR009072">
    <property type="entry name" value="Histone-fold"/>
</dbReference>
<feature type="compositionally biased region" description="Low complexity" evidence="5">
    <location>
        <begin position="47"/>
        <end position="67"/>
    </location>
</feature>
<feature type="compositionally biased region" description="Acidic residues" evidence="5">
    <location>
        <begin position="420"/>
        <end position="429"/>
    </location>
</feature>
<keyword evidence="8" id="KW-1185">Reference proteome</keyword>
<evidence type="ECO:0000256" key="2">
    <source>
        <dbReference type="ARBA" id="ARBA00023015"/>
    </source>
</evidence>
<dbReference type="InterPro" id="IPR006565">
    <property type="entry name" value="BTP"/>
</dbReference>
<keyword evidence="2" id="KW-0805">Transcription regulation</keyword>
<evidence type="ECO:0000313" key="7">
    <source>
        <dbReference type="EMBL" id="ORX72033.1"/>
    </source>
</evidence>
<dbReference type="Proteomes" id="UP000193922">
    <property type="component" value="Unassembled WGS sequence"/>
</dbReference>
<feature type="compositionally biased region" description="Basic and acidic residues" evidence="5">
    <location>
        <begin position="396"/>
        <end position="419"/>
    </location>
</feature>
<evidence type="ECO:0000259" key="6">
    <source>
        <dbReference type="SMART" id="SM00576"/>
    </source>
</evidence>
<evidence type="ECO:0000256" key="4">
    <source>
        <dbReference type="ARBA" id="ARBA00023242"/>
    </source>
</evidence>